<evidence type="ECO:0000313" key="1">
    <source>
        <dbReference type="EMBL" id="KAK2177321.1"/>
    </source>
</evidence>
<dbReference type="EMBL" id="JAODUO010000606">
    <property type="protein sequence ID" value="KAK2177321.1"/>
    <property type="molecule type" value="Genomic_DNA"/>
</dbReference>
<dbReference type="AlphaFoldDB" id="A0AAD9KTS2"/>
<keyword evidence="2" id="KW-1185">Reference proteome</keyword>
<organism evidence="1 2">
    <name type="scientific">Ridgeia piscesae</name>
    <name type="common">Tubeworm</name>
    <dbReference type="NCBI Taxonomy" id="27915"/>
    <lineage>
        <taxon>Eukaryota</taxon>
        <taxon>Metazoa</taxon>
        <taxon>Spiralia</taxon>
        <taxon>Lophotrochozoa</taxon>
        <taxon>Annelida</taxon>
        <taxon>Polychaeta</taxon>
        <taxon>Sedentaria</taxon>
        <taxon>Canalipalpata</taxon>
        <taxon>Sabellida</taxon>
        <taxon>Siboglinidae</taxon>
        <taxon>Ridgeia</taxon>
    </lineage>
</organism>
<proteinExistence type="predicted"/>
<comment type="caution">
    <text evidence="1">The sequence shown here is derived from an EMBL/GenBank/DDBJ whole genome shotgun (WGS) entry which is preliminary data.</text>
</comment>
<dbReference type="Proteomes" id="UP001209878">
    <property type="component" value="Unassembled WGS sequence"/>
</dbReference>
<evidence type="ECO:0000313" key="2">
    <source>
        <dbReference type="Proteomes" id="UP001209878"/>
    </source>
</evidence>
<reference evidence="1" key="1">
    <citation type="journal article" date="2023" name="Mol. Biol. Evol.">
        <title>Third-Generation Sequencing Reveals the Adaptive Role of the Epigenome in Three Deep-Sea Polychaetes.</title>
        <authorList>
            <person name="Perez M."/>
            <person name="Aroh O."/>
            <person name="Sun Y."/>
            <person name="Lan Y."/>
            <person name="Juniper S.K."/>
            <person name="Young C.R."/>
            <person name="Angers B."/>
            <person name="Qian P.Y."/>
        </authorList>
    </citation>
    <scope>NUCLEOTIDE SEQUENCE</scope>
    <source>
        <strain evidence="1">R07B-5</strain>
    </source>
</reference>
<gene>
    <name evidence="1" type="ORF">NP493_607g01038</name>
</gene>
<protein>
    <submittedName>
        <fullName evidence="1">Uncharacterized protein</fullName>
    </submittedName>
</protein>
<sequence>MASNLSSILCDTLQQNYHLATFSFAFELKKKNCKSLALFKIVTSVTLIVMCKINCLDLSKFAKKVKFLAYMDYFCAILIMYKHKCLQSHLTFAMAELALSEDKHTDCIGTYPNIKCHFETWTYI</sequence>
<accession>A0AAD9KTS2</accession>
<name>A0AAD9KTS2_RIDPI</name>